<dbReference type="SUPFAM" id="SSF51338">
    <property type="entry name" value="Composite domain of metallo-dependent hydrolases"/>
    <property type="match status" value="1"/>
</dbReference>
<dbReference type="PANTHER" id="PTHR43135:SF3">
    <property type="entry name" value="ALPHA-D-RIBOSE 1-METHYLPHOSPHONATE 5-TRIPHOSPHATE DIPHOSPHATASE"/>
    <property type="match status" value="1"/>
</dbReference>
<dbReference type="InterPro" id="IPR051781">
    <property type="entry name" value="Metallo-dep_Hydrolase"/>
</dbReference>
<dbReference type="InterPro" id="IPR011059">
    <property type="entry name" value="Metal-dep_hydrolase_composite"/>
</dbReference>
<dbReference type="CDD" id="cd01299">
    <property type="entry name" value="Met_dep_hydrolase_A"/>
    <property type="match status" value="1"/>
</dbReference>
<reference evidence="3 4" key="1">
    <citation type="submission" date="2019-02" db="EMBL/GenBank/DDBJ databases">
        <title>Polymorphobacter sp. isolated from the lake at the Tibet of China.</title>
        <authorList>
            <person name="Li A."/>
        </authorList>
    </citation>
    <scope>NUCLEOTIDE SEQUENCE [LARGE SCALE GENOMIC DNA]</scope>
    <source>
        <strain evidence="3 4">DJ1R-1</strain>
    </source>
</reference>
<dbReference type="RefSeq" id="WP_135244822.1">
    <property type="nucleotide sequence ID" value="NZ_SIHO01000001.1"/>
</dbReference>
<dbReference type="SUPFAM" id="SSF51556">
    <property type="entry name" value="Metallo-dependent hydrolases"/>
    <property type="match status" value="1"/>
</dbReference>
<gene>
    <name evidence="3" type="ORF">EUV02_03540</name>
</gene>
<dbReference type="GO" id="GO:0016810">
    <property type="term" value="F:hydrolase activity, acting on carbon-nitrogen (but not peptide) bonds"/>
    <property type="evidence" value="ECO:0007669"/>
    <property type="project" value="InterPro"/>
</dbReference>
<accession>A0A4Y9ET55</accession>
<dbReference type="Pfam" id="PF01979">
    <property type="entry name" value="Amidohydro_1"/>
    <property type="match status" value="1"/>
</dbReference>
<dbReference type="Gene3D" id="2.30.40.10">
    <property type="entry name" value="Urease, subunit C, domain 1"/>
    <property type="match status" value="1"/>
</dbReference>
<dbReference type="OrthoDB" id="9782972at2"/>
<evidence type="ECO:0000313" key="3">
    <source>
        <dbReference type="EMBL" id="TFU06098.1"/>
    </source>
</evidence>
<dbReference type="PANTHER" id="PTHR43135">
    <property type="entry name" value="ALPHA-D-RIBOSE 1-METHYLPHOSPHONATE 5-TRIPHOSPHATE DIPHOSPHATASE"/>
    <property type="match status" value="1"/>
</dbReference>
<dbReference type="Proteomes" id="UP000297737">
    <property type="component" value="Unassembled WGS sequence"/>
</dbReference>
<proteinExistence type="predicted"/>
<organism evidence="3 4">
    <name type="scientific">Glacieibacterium arshaanense</name>
    <dbReference type="NCBI Taxonomy" id="2511025"/>
    <lineage>
        <taxon>Bacteria</taxon>
        <taxon>Pseudomonadati</taxon>
        <taxon>Pseudomonadota</taxon>
        <taxon>Alphaproteobacteria</taxon>
        <taxon>Sphingomonadales</taxon>
        <taxon>Sphingosinicellaceae</taxon>
        <taxon>Glacieibacterium</taxon>
    </lineage>
</organism>
<evidence type="ECO:0000259" key="2">
    <source>
        <dbReference type="Pfam" id="PF01979"/>
    </source>
</evidence>
<dbReference type="AlphaFoldDB" id="A0A4Y9ET55"/>
<sequence length="430" mass="45276">MRARLRLLAGALLAVLAGAAHAETVAVHAAHMLDVGSGQMIDDAVVVITDGRVTARGTAAAVAAPADAKRIELGAMTMLPGLIDMHVHLSDDPMISGYRRLELVDSFWMAVGVANAAKTLDGGFTTVRNVGSHNFDDVGLKQAIERGIIRGPRIVPATYIICATGGPCDSTELPPSLVRTGYTGATNGPEALRARVRELRKYGAEVIKFNGTGGVLSKGGAVGAQQYSYAEMAALVSEAHMLGMKVAMHAHGASGINDGLRAGVDTIEHASLADEESFRLAKANGAWFSMDIYDDDYILAEGAKNGLYPESLEKERAVGLKQRQVFRAAHAAGVRMVYGTDAGTYPNGNNSVQFAKMVEWGMTPIEAIQTATVNAAQALGRTGDVGTLAVGQYGDIIAVAGDPRRDVTELTRVHVVIKGGEVVRDDRATK</sequence>
<dbReference type="InterPro" id="IPR057744">
    <property type="entry name" value="OTAase-like"/>
</dbReference>
<dbReference type="EMBL" id="SIHO01000001">
    <property type="protein sequence ID" value="TFU06098.1"/>
    <property type="molecule type" value="Genomic_DNA"/>
</dbReference>
<comment type="caution">
    <text evidence="3">The sequence shown here is derived from an EMBL/GenBank/DDBJ whole genome shotgun (WGS) entry which is preliminary data.</text>
</comment>
<dbReference type="InterPro" id="IPR032466">
    <property type="entry name" value="Metal_Hydrolase"/>
</dbReference>
<protein>
    <submittedName>
        <fullName evidence="3">Amidohydrolase family protein</fullName>
    </submittedName>
</protein>
<evidence type="ECO:0000256" key="1">
    <source>
        <dbReference type="SAM" id="SignalP"/>
    </source>
</evidence>
<dbReference type="InterPro" id="IPR006680">
    <property type="entry name" value="Amidohydro-rel"/>
</dbReference>
<feature type="chain" id="PRO_5021350263" evidence="1">
    <location>
        <begin position="23"/>
        <end position="430"/>
    </location>
</feature>
<name>A0A4Y9ET55_9SPHN</name>
<keyword evidence="4" id="KW-1185">Reference proteome</keyword>
<dbReference type="Gene3D" id="3.20.20.140">
    <property type="entry name" value="Metal-dependent hydrolases"/>
    <property type="match status" value="1"/>
</dbReference>
<feature type="signal peptide" evidence="1">
    <location>
        <begin position="1"/>
        <end position="22"/>
    </location>
</feature>
<feature type="domain" description="Amidohydrolase-related" evidence="2">
    <location>
        <begin position="77"/>
        <end position="423"/>
    </location>
</feature>
<keyword evidence="1" id="KW-0732">Signal</keyword>
<keyword evidence="3" id="KW-0378">Hydrolase</keyword>
<evidence type="ECO:0000313" key="4">
    <source>
        <dbReference type="Proteomes" id="UP000297737"/>
    </source>
</evidence>